<evidence type="ECO:0000313" key="3">
    <source>
        <dbReference type="Proteomes" id="UP000887127"/>
    </source>
</evidence>
<evidence type="ECO:0000256" key="1">
    <source>
        <dbReference type="SAM" id="Phobius"/>
    </source>
</evidence>
<evidence type="ECO:0000313" key="2">
    <source>
        <dbReference type="EMBL" id="GEQ35377.1"/>
    </source>
</evidence>
<keyword evidence="1" id="KW-1133">Transmembrane helix</keyword>
<dbReference type="AlphaFoldDB" id="A0AAV3WQ88"/>
<dbReference type="EMBL" id="BKBI01000005">
    <property type="protein sequence ID" value="GEQ35377.1"/>
    <property type="molecule type" value="Genomic_DNA"/>
</dbReference>
<keyword evidence="1" id="KW-0812">Transmembrane</keyword>
<protein>
    <submittedName>
        <fullName evidence="2">Uncharacterized protein</fullName>
    </submittedName>
</protein>
<gene>
    <name evidence="2" type="ORF">M132T_08850</name>
</gene>
<name>A0AAV3WQ88_9LACT</name>
<dbReference type="Proteomes" id="UP000887127">
    <property type="component" value="Unassembled WGS sequence"/>
</dbReference>
<feature type="transmembrane region" description="Helical" evidence="1">
    <location>
        <begin position="30"/>
        <end position="49"/>
    </location>
</feature>
<sequence>MVFARIFYSVGSFMIVLFLIYASFEMSIAVFVWMTPVACVYTSFILFNYQYNKITSNKKVQWNRDSESM</sequence>
<feature type="transmembrane region" description="Helical" evidence="1">
    <location>
        <begin position="7"/>
        <end position="24"/>
    </location>
</feature>
<comment type="caution">
    <text evidence="2">The sequence shown here is derived from an EMBL/GenBank/DDBJ whole genome shotgun (WGS) entry which is preliminary data.</text>
</comment>
<proteinExistence type="predicted"/>
<organism evidence="2 3">
    <name type="scientific">Marinilactibacillus psychrotolerans</name>
    <dbReference type="NCBI Taxonomy" id="191770"/>
    <lineage>
        <taxon>Bacteria</taxon>
        <taxon>Bacillati</taxon>
        <taxon>Bacillota</taxon>
        <taxon>Bacilli</taxon>
        <taxon>Lactobacillales</taxon>
        <taxon>Carnobacteriaceae</taxon>
        <taxon>Marinilactibacillus</taxon>
    </lineage>
</organism>
<keyword evidence="1" id="KW-0472">Membrane</keyword>
<reference evidence="2" key="1">
    <citation type="submission" date="2019-08" db="EMBL/GenBank/DDBJ databases">
        <title>Marinilactibacillus psychrotolerans M13-2T whole genome sequencing project.</title>
        <authorList>
            <person name="Ishikawa M."/>
            <person name="Suzuki T."/>
            <person name="Matsutani M."/>
        </authorList>
    </citation>
    <scope>NUCLEOTIDE SEQUENCE</scope>
    <source>
        <strain evidence="2">M13-2T</strain>
    </source>
</reference>
<accession>A0AAV3WQ88</accession>